<reference evidence="5 6" key="2">
    <citation type="journal article" date="2017" name="Genome Biol.">
        <title>New reference genome sequences of hot pepper reveal the massive evolution of plant disease-resistance genes by retroduplication.</title>
        <authorList>
            <person name="Kim S."/>
            <person name="Park J."/>
            <person name="Yeom S.I."/>
            <person name="Kim Y.M."/>
            <person name="Seo E."/>
            <person name="Kim K.T."/>
            <person name="Kim M.S."/>
            <person name="Lee J.M."/>
            <person name="Cheong K."/>
            <person name="Shin H.S."/>
            <person name="Kim S.B."/>
            <person name="Han K."/>
            <person name="Lee J."/>
            <person name="Park M."/>
            <person name="Lee H.A."/>
            <person name="Lee H.Y."/>
            <person name="Lee Y."/>
            <person name="Oh S."/>
            <person name="Lee J.H."/>
            <person name="Choi E."/>
            <person name="Choi E."/>
            <person name="Lee S.E."/>
            <person name="Jeon J."/>
            <person name="Kim H."/>
            <person name="Choi G."/>
            <person name="Song H."/>
            <person name="Lee J."/>
            <person name="Lee S.C."/>
            <person name="Kwon J.K."/>
            <person name="Lee H.Y."/>
            <person name="Koo N."/>
            <person name="Hong Y."/>
            <person name="Kim R.W."/>
            <person name="Kang W.H."/>
            <person name="Huh J.H."/>
            <person name="Kang B.C."/>
            <person name="Yang T.J."/>
            <person name="Lee Y.H."/>
            <person name="Bennetzen J.L."/>
            <person name="Choi D."/>
        </authorList>
    </citation>
    <scope>NUCLEOTIDE SEQUENCE [LARGE SCALE GENOMIC DNA]</scope>
    <source>
        <strain evidence="6">cv. CM334</strain>
    </source>
</reference>
<dbReference type="STRING" id="4072.A0A1U8GQ49"/>
<keyword evidence="6" id="KW-1185">Reference proteome</keyword>
<dbReference type="InterPro" id="IPR016140">
    <property type="entry name" value="Bifunc_inhib/LTP/seed_store"/>
</dbReference>
<evidence type="ECO:0000256" key="1">
    <source>
        <dbReference type="ARBA" id="ARBA00022448"/>
    </source>
</evidence>
<dbReference type="Gramene" id="PHT83284">
    <property type="protein sequence ID" value="PHT83284"/>
    <property type="gene ID" value="T459_11727"/>
</dbReference>
<dbReference type="GO" id="GO:0006869">
    <property type="term" value="P:lipid transport"/>
    <property type="evidence" value="ECO:0007669"/>
    <property type="project" value="InterPro"/>
</dbReference>
<dbReference type="InterPro" id="IPR033872">
    <property type="entry name" value="nsLTP2"/>
</dbReference>
<keyword evidence="3" id="KW-0732">Signal</keyword>
<dbReference type="PANTHER" id="PTHR33214:SF52">
    <property type="entry name" value="BIFUNCTIONAL INHIBITOR_PLANT LIPID TRANSFER PROTEIN_SEED STORAGE HELICAL DOMAIN-CONTAINING PROTEIN"/>
    <property type="match status" value="1"/>
</dbReference>
<dbReference type="AlphaFoldDB" id="A0A1U8GQ49"/>
<dbReference type="InterPro" id="IPR036312">
    <property type="entry name" value="Bifun_inhib/LTP/seed_sf"/>
</dbReference>
<evidence type="ECO:0000256" key="3">
    <source>
        <dbReference type="SAM" id="SignalP"/>
    </source>
</evidence>
<dbReference type="Proteomes" id="UP000222542">
    <property type="component" value="Unassembled WGS sequence"/>
</dbReference>
<dbReference type="Gene3D" id="1.10.110.10">
    <property type="entry name" value="Plant lipid-transfer and hydrophobic proteins"/>
    <property type="match status" value="1"/>
</dbReference>
<dbReference type="GO" id="GO:0008289">
    <property type="term" value="F:lipid binding"/>
    <property type="evidence" value="ECO:0007669"/>
    <property type="project" value="UniProtKB-KW"/>
</dbReference>
<keyword evidence="2" id="KW-0446">Lipid-binding</keyword>
<evidence type="ECO:0000313" key="5">
    <source>
        <dbReference type="EMBL" id="PHT83284.1"/>
    </source>
</evidence>
<accession>A0A1U8GQ49</accession>
<evidence type="ECO:0000256" key="2">
    <source>
        <dbReference type="ARBA" id="ARBA00023121"/>
    </source>
</evidence>
<dbReference type="SUPFAM" id="SSF47699">
    <property type="entry name" value="Bifunctional inhibitor/lipid-transfer protein/seed storage 2S albumin"/>
    <property type="match status" value="1"/>
</dbReference>
<dbReference type="PANTHER" id="PTHR33214">
    <property type="entry name" value="BIFUNCTIONAL INHIBITOR/LIPID-TRANSFER PROTEIN/SEED STORAGE 2S ALBUMIN SUPERFAMILY PROTEIN"/>
    <property type="match status" value="1"/>
</dbReference>
<dbReference type="Pfam" id="PF00234">
    <property type="entry name" value="Tryp_alpha_amyl"/>
    <property type="match status" value="1"/>
</dbReference>
<feature type="domain" description="Bifunctional inhibitor/plant lipid transfer protein/seed storage helical" evidence="4">
    <location>
        <begin position="31"/>
        <end position="96"/>
    </location>
</feature>
<feature type="chain" id="PRO_5030035759" evidence="3">
    <location>
        <begin position="29"/>
        <end position="96"/>
    </location>
</feature>
<evidence type="ECO:0000313" key="6">
    <source>
        <dbReference type="Proteomes" id="UP000222542"/>
    </source>
</evidence>
<comment type="caution">
    <text evidence="5">The sequence shown here is derived from an EMBL/GenBank/DDBJ whole genome shotgun (WGS) entry which is preliminary data.</text>
</comment>
<dbReference type="CDD" id="cd01959">
    <property type="entry name" value="nsLTP2"/>
    <property type="match status" value="1"/>
</dbReference>
<sequence>MKKGNSFIAIFLVGTLVLLLGELLVIEAVTCNAGELSPCGPAIFSGEPPTPQCCAKLNEQKPCLCGYINNPSLRPYVTSPNAQKISKACRVPFPKC</sequence>
<keyword evidence="1" id="KW-0813">Transport</keyword>
<gene>
    <name evidence="5" type="ORF">T459_11727</name>
</gene>
<reference evidence="5 6" key="1">
    <citation type="journal article" date="2014" name="Nat. Genet.">
        <title>Genome sequence of the hot pepper provides insights into the evolution of pungency in Capsicum species.</title>
        <authorList>
            <person name="Kim S."/>
            <person name="Park M."/>
            <person name="Yeom S.I."/>
            <person name="Kim Y.M."/>
            <person name="Lee J.M."/>
            <person name="Lee H.A."/>
            <person name="Seo E."/>
            <person name="Choi J."/>
            <person name="Cheong K."/>
            <person name="Kim K.T."/>
            <person name="Jung K."/>
            <person name="Lee G.W."/>
            <person name="Oh S.K."/>
            <person name="Bae C."/>
            <person name="Kim S.B."/>
            <person name="Lee H.Y."/>
            <person name="Kim S.Y."/>
            <person name="Kim M.S."/>
            <person name="Kang B.C."/>
            <person name="Jo Y.D."/>
            <person name="Yang H.B."/>
            <person name="Jeong H.J."/>
            <person name="Kang W.H."/>
            <person name="Kwon J.K."/>
            <person name="Shin C."/>
            <person name="Lim J.Y."/>
            <person name="Park J.H."/>
            <person name="Huh J.H."/>
            <person name="Kim J.S."/>
            <person name="Kim B.D."/>
            <person name="Cohen O."/>
            <person name="Paran I."/>
            <person name="Suh M.C."/>
            <person name="Lee S.B."/>
            <person name="Kim Y.K."/>
            <person name="Shin Y."/>
            <person name="Noh S.J."/>
            <person name="Park J."/>
            <person name="Seo Y.S."/>
            <person name="Kwon S.Y."/>
            <person name="Kim H.A."/>
            <person name="Park J.M."/>
            <person name="Kim H.J."/>
            <person name="Choi S.B."/>
            <person name="Bosland P.W."/>
            <person name="Reeves G."/>
            <person name="Jo S.H."/>
            <person name="Lee B.W."/>
            <person name="Cho H.T."/>
            <person name="Choi H.S."/>
            <person name="Lee M.S."/>
            <person name="Yu Y."/>
            <person name="Do Choi Y."/>
            <person name="Park B.S."/>
            <person name="van Deynze A."/>
            <person name="Ashrafi H."/>
            <person name="Hill T."/>
            <person name="Kim W.T."/>
            <person name="Pai H.S."/>
            <person name="Ahn H.K."/>
            <person name="Yeam I."/>
            <person name="Giovannoni J.J."/>
            <person name="Rose J.K."/>
            <person name="Sorensen I."/>
            <person name="Lee S.J."/>
            <person name="Kim R.W."/>
            <person name="Choi I.Y."/>
            <person name="Choi B.S."/>
            <person name="Lim J.S."/>
            <person name="Lee Y.H."/>
            <person name="Choi D."/>
        </authorList>
    </citation>
    <scope>NUCLEOTIDE SEQUENCE [LARGE SCALE GENOMIC DNA]</scope>
    <source>
        <strain evidence="6">cv. CM334</strain>
    </source>
</reference>
<protein>
    <submittedName>
        <fullName evidence="5">Non-specific lipid-transfer protein 2</fullName>
    </submittedName>
</protein>
<name>A0A1U8GQ49_CAPAN</name>
<feature type="signal peptide" evidence="3">
    <location>
        <begin position="1"/>
        <end position="28"/>
    </location>
</feature>
<dbReference type="OMA" id="AVTCKVE"/>
<dbReference type="SMART" id="SM00499">
    <property type="entry name" value="AAI"/>
    <property type="match status" value="1"/>
</dbReference>
<dbReference type="EMBL" id="AYRZ02000004">
    <property type="protein sequence ID" value="PHT83284.1"/>
    <property type="molecule type" value="Genomic_DNA"/>
</dbReference>
<proteinExistence type="predicted"/>
<evidence type="ECO:0000259" key="4">
    <source>
        <dbReference type="SMART" id="SM00499"/>
    </source>
</evidence>
<organism evidence="5 6">
    <name type="scientific">Capsicum annuum</name>
    <name type="common">Capsicum pepper</name>
    <dbReference type="NCBI Taxonomy" id="4072"/>
    <lineage>
        <taxon>Eukaryota</taxon>
        <taxon>Viridiplantae</taxon>
        <taxon>Streptophyta</taxon>
        <taxon>Embryophyta</taxon>
        <taxon>Tracheophyta</taxon>
        <taxon>Spermatophyta</taxon>
        <taxon>Magnoliopsida</taxon>
        <taxon>eudicotyledons</taxon>
        <taxon>Gunneridae</taxon>
        <taxon>Pentapetalae</taxon>
        <taxon>asterids</taxon>
        <taxon>lamiids</taxon>
        <taxon>Solanales</taxon>
        <taxon>Solanaceae</taxon>
        <taxon>Solanoideae</taxon>
        <taxon>Capsiceae</taxon>
        <taxon>Capsicum</taxon>
    </lineage>
</organism>